<feature type="transmembrane region" description="Helical" evidence="16">
    <location>
        <begin position="46"/>
        <end position="66"/>
    </location>
</feature>
<evidence type="ECO:0000256" key="3">
    <source>
        <dbReference type="ARBA" id="ARBA00012944"/>
    </source>
</evidence>
<evidence type="ECO:0000256" key="1">
    <source>
        <dbReference type="ARBA" id="ARBA00004225"/>
    </source>
</evidence>
<evidence type="ECO:0000256" key="8">
    <source>
        <dbReference type="ARBA" id="ARBA00022967"/>
    </source>
</evidence>
<comment type="subcellular location">
    <subcellularLocation>
        <location evidence="1">Mitochondrion membrane</location>
        <topology evidence="1">Multi-pass membrane protein</topology>
    </subcellularLocation>
</comment>
<evidence type="ECO:0000256" key="13">
    <source>
        <dbReference type="ARBA" id="ARBA00023136"/>
    </source>
</evidence>
<feature type="transmembrane region" description="Helical" evidence="16">
    <location>
        <begin position="130"/>
        <end position="149"/>
    </location>
</feature>
<reference evidence="17" key="2">
    <citation type="submission" date="2018-09" db="EMBL/GenBank/DDBJ databases">
        <authorList>
            <person name="James G."/>
        </authorList>
    </citation>
    <scope>NUCLEOTIDE SEQUENCE</scope>
</reference>
<geneLocation type="mitochondrion" evidence="17"/>
<keyword evidence="11" id="KW-0520">NAD</keyword>
<dbReference type="PANTHER" id="PTHR11435">
    <property type="entry name" value="NADH UBIQUINONE OXIDOREDUCTASE SUBUNIT ND6"/>
    <property type="match status" value="1"/>
</dbReference>
<evidence type="ECO:0000256" key="2">
    <source>
        <dbReference type="ARBA" id="ARBA00005698"/>
    </source>
</evidence>
<evidence type="ECO:0000256" key="5">
    <source>
        <dbReference type="ARBA" id="ARBA00022448"/>
    </source>
</evidence>
<evidence type="ECO:0000256" key="15">
    <source>
        <dbReference type="ARBA" id="ARBA00049551"/>
    </source>
</evidence>
<dbReference type="GO" id="GO:0008137">
    <property type="term" value="F:NADH dehydrogenase (ubiquinone) activity"/>
    <property type="evidence" value="ECO:0007669"/>
    <property type="project" value="UniProtKB-EC"/>
</dbReference>
<keyword evidence="10 16" id="KW-1133">Transmembrane helix</keyword>
<evidence type="ECO:0000256" key="16">
    <source>
        <dbReference type="SAM" id="Phobius"/>
    </source>
</evidence>
<reference evidence="17" key="1">
    <citation type="journal article" date="2015" name="Mol. Biol. Evol.">
        <title>Soup to Tree: The Phylogeny of Beetles Inferred by Mitochondrial Metagenomics of a Bornean Rainforest Sample.</title>
        <authorList>
            <person name="Crampton-Platt A."/>
            <person name="Timmermans M.J."/>
            <person name="Gimmel M.L."/>
            <person name="Kutty S.N."/>
            <person name="Cockerill T.D."/>
            <person name="Vun Khen C."/>
            <person name="Vogler A.P."/>
        </authorList>
    </citation>
    <scope>NUCLEOTIDE SEQUENCE</scope>
</reference>
<evidence type="ECO:0000256" key="11">
    <source>
        <dbReference type="ARBA" id="ARBA00023027"/>
    </source>
</evidence>
<accession>A0A3G3FXA4</accession>
<gene>
    <name evidence="17" type="primary">nad6</name>
</gene>
<keyword evidence="12 17" id="KW-0496">Mitochondrion</keyword>
<dbReference type="AlphaFoldDB" id="A0A3G3FXA4"/>
<keyword evidence="8" id="KW-1278">Translocase</keyword>
<dbReference type="PANTHER" id="PTHR11435:SF1">
    <property type="entry name" value="NADH-UBIQUINONE OXIDOREDUCTASE CHAIN 6"/>
    <property type="match status" value="1"/>
</dbReference>
<proteinExistence type="inferred from homology"/>
<feature type="transmembrane region" description="Helical" evidence="16">
    <location>
        <begin position="21"/>
        <end position="40"/>
    </location>
</feature>
<keyword evidence="9" id="KW-0249">Electron transport</keyword>
<comment type="catalytic activity">
    <reaction evidence="15">
        <text>a ubiquinone + NADH + 5 H(+)(in) = a ubiquinol + NAD(+) + 4 H(+)(out)</text>
        <dbReference type="Rhea" id="RHEA:29091"/>
        <dbReference type="Rhea" id="RHEA-COMP:9565"/>
        <dbReference type="Rhea" id="RHEA-COMP:9566"/>
        <dbReference type="ChEBI" id="CHEBI:15378"/>
        <dbReference type="ChEBI" id="CHEBI:16389"/>
        <dbReference type="ChEBI" id="CHEBI:17976"/>
        <dbReference type="ChEBI" id="CHEBI:57540"/>
        <dbReference type="ChEBI" id="CHEBI:57945"/>
        <dbReference type="EC" id="7.1.1.2"/>
    </reaction>
</comment>
<sequence>MFLIMMSIYLSTMFMILKHPISLGVCLLIQSMLISLITGMMNINFWYSYIMFLIMIGGMLVIFIYMTSVASNEKFKMSLMPLFMIIPLMALKQMNIMSSNQLEMINNLTNKEIFWLNQLMKYFIYPQSSIMIFLITYLFIMLIATVKITKIKYGPLRMMF</sequence>
<evidence type="ECO:0000256" key="12">
    <source>
        <dbReference type="ARBA" id="ARBA00023128"/>
    </source>
</evidence>
<evidence type="ECO:0000256" key="9">
    <source>
        <dbReference type="ARBA" id="ARBA00022982"/>
    </source>
</evidence>
<keyword evidence="13 16" id="KW-0472">Membrane</keyword>
<keyword evidence="6" id="KW-0679">Respiratory chain</keyword>
<evidence type="ECO:0000256" key="10">
    <source>
        <dbReference type="ARBA" id="ARBA00022989"/>
    </source>
</evidence>
<dbReference type="EC" id="7.1.1.2" evidence="3"/>
<dbReference type="GO" id="GO:0031966">
    <property type="term" value="C:mitochondrial membrane"/>
    <property type="evidence" value="ECO:0007669"/>
    <property type="project" value="UniProtKB-SubCell"/>
</dbReference>
<evidence type="ECO:0000256" key="14">
    <source>
        <dbReference type="ARBA" id="ARBA00031019"/>
    </source>
</evidence>
<evidence type="ECO:0000256" key="6">
    <source>
        <dbReference type="ARBA" id="ARBA00022660"/>
    </source>
</evidence>
<comment type="similarity">
    <text evidence="2">Belongs to the complex I subunit 6 family.</text>
</comment>
<name>A0A3G3FXA4_9COLE</name>
<evidence type="ECO:0000313" key="17">
    <source>
        <dbReference type="EMBL" id="AYQ19081.1"/>
    </source>
</evidence>
<dbReference type="InterPro" id="IPR050269">
    <property type="entry name" value="ComplexI_Subunit6"/>
</dbReference>
<keyword evidence="7 16" id="KW-0812">Transmembrane</keyword>
<dbReference type="EMBL" id="MH836611">
    <property type="protein sequence ID" value="AYQ19081.1"/>
    <property type="molecule type" value="Genomic_DNA"/>
</dbReference>
<organism evidence="17">
    <name type="scientific">Agrilinae sp. 5 ACP-2013</name>
    <dbReference type="NCBI Taxonomy" id="1434408"/>
    <lineage>
        <taxon>Eukaryota</taxon>
        <taxon>Metazoa</taxon>
        <taxon>Ecdysozoa</taxon>
        <taxon>Arthropoda</taxon>
        <taxon>Hexapoda</taxon>
        <taxon>Insecta</taxon>
        <taxon>Pterygota</taxon>
        <taxon>Neoptera</taxon>
        <taxon>Endopterygota</taxon>
        <taxon>Coleoptera</taxon>
        <taxon>Polyphaga</taxon>
        <taxon>Elateriformia</taxon>
        <taxon>Buprestoidea</taxon>
        <taxon>Buprestidae</taxon>
        <taxon>Agrilinae</taxon>
    </lineage>
</organism>
<keyword evidence="5" id="KW-0813">Transport</keyword>
<evidence type="ECO:0000256" key="7">
    <source>
        <dbReference type="ARBA" id="ARBA00022692"/>
    </source>
</evidence>
<evidence type="ECO:0000256" key="4">
    <source>
        <dbReference type="ARBA" id="ARBA00021095"/>
    </source>
</evidence>
<protein>
    <recommendedName>
        <fullName evidence="4">NADH-ubiquinone oxidoreductase chain 6</fullName>
        <ecNumber evidence="3">7.1.1.2</ecNumber>
    </recommendedName>
    <alternativeName>
        <fullName evidence="14">NADH dehydrogenase subunit 6</fullName>
    </alternativeName>
</protein>